<dbReference type="PROSITE" id="PS50005">
    <property type="entry name" value="TPR"/>
    <property type="match status" value="4"/>
</dbReference>
<dbReference type="InterPro" id="IPR019734">
    <property type="entry name" value="TPR_rpt"/>
</dbReference>
<sequence>MRRYLIILILVPALFTGCVGEQALRRAEDPLAQAPCIDGVDAGAFQSAAGTLNKKAPDPAGSSAKQFYLRGVAFYCSGKHARAMVELKLALGLDASYYDALMLKATVHNETGNIEIALKDLATASRSKPKAPAPYIGLGNIHLQMGDLSKASDDFVNAIKRSPRSDVAHVGIAEIYAMQGRLEDALNFYDRALKFNPASALAYASRGITFFDFGEYENAALDLERAGGLAPELSVRLAESRGYANFYIAKYEKAAEAFSEFIASEPLPPVDIVTMRALSYFYAGELDRAISDATKAIELAPDDPKLYYNRANFHV</sequence>
<dbReference type="EMBL" id="LAZR01036737">
    <property type="protein sequence ID" value="KKL24058.1"/>
    <property type="molecule type" value="Genomic_DNA"/>
</dbReference>
<name>A0A0F9EJI6_9ZZZZ</name>
<proteinExistence type="predicted"/>
<dbReference type="Pfam" id="PF13432">
    <property type="entry name" value="TPR_16"/>
    <property type="match status" value="2"/>
</dbReference>
<dbReference type="Gene3D" id="1.25.40.10">
    <property type="entry name" value="Tetratricopeptide repeat domain"/>
    <property type="match status" value="2"/>
</dbReference>
<accession>A0A0F9EJI6</accession>
<keyword evidence="2" id="KW-0802">TPR repeat</keyword>
<dbReference type="SUPFAM" id="SSF48452">
    <property type="entry name" value="TPR-like"/>
    <property type="match status" value="2"/>
</dbReference>
<dbReference type="SMART" id="SM00028">
    <property type="entry name" value="TPR"/>
    <property type="match status" value="6"/>
</dbReference>
<keyword evidence="1" id="KW-0677">Repeat</keyword>
<evidence type="ECO:0000313" key="3">
    <source>
        <dbReference type="EMBL" id="KKL24058.1"/>
    </source>
</evidence>
<dbReference type="AlphaFoldDB" id="A0A0F9EJI6"/>
<organism evidence="3">
    <name type="scientific">marine sediment metagenome</name>
    <dbReference type="NCBI Taxonomy" id="412755"/>
    <lineage>
        <taxon>unclassified sequences</taxon>
        <taxon>metagenomes</taxon>
        <taxon>ecological metagenomes</taxon>
    </lineage>
</organism>
<feature type="non-terminal residue" evidence="3">
    <location>
        <position position="315"/>
    </location>
</feature>
<comment type="caution">
    <text evidence="3">The sequence shown here is derived from an EMBL/GenBank/DDBJ whole genome shotgun (WGS) entry which is preliminary data.</text>
</comment>
<evidence type="ECO:0000256" key="2">
    <source>
        <dbReference type="ARBA" id="ARBA00022803"/>
    </source>
</evidence>
<dbReference type="PROSITE" id="PS51257">
    <property type="entry name" value="PROKAR_LIPOPROTEIN"/>
    <property type="match status" value="1"/>
</dbReference>
<dbReference type="InterPro" id="IPR011990">
    <property type="entry name" value="TPR-like_helical_dom_sf"/>
</dbReference>
<reference evidence="3" key="1">
    <citation type="journal article" date="2015" name="Nature">
        <title>Complex archaea that bridge the gap between prokaryotes and eukaryotes.</title>
        <authorList>
            <person name="Spang A."/>
            <person name="Saw J.H."/>
            <person name="Jorgensen S.L."/>
            <person name="Zaremba-Niedzwiedzka K."/>
            <person name="Martijn J."/>
            <person name="Lind A.E."/>
            <person name="van Eijk R."/>
            <person name="Schleper C."/>
            <person name="Guy L."/>
            <person name="Ettema T.J."/>
        </authorList>
    </citation>
    <scope>NUCLEOTIDE SEQUENCE</scope>
</reference>
<dbReference type="PANTHER" id="PTHR44858">
    <property type="entry name" value="TETRATRICOPEPTIDE REPEAT PROTEIN 6"/>
    <property type="match status" value="1"/>
</dbReference>
<dbReference type="PANTHER" id="PTHR44858:SF1">
    <property type="entry name" value="UDP-N-ACETYLGLUCOSAMINE--PEPTIDE N-ACETYLGLUCOSAMINYLTRANSFERASE SPINDLY-RELATED"/>
    <property type="match status" value="1"/>
</dbReference>
<evidence type="ECO:0000256" key="1">
    <source>
        <dbReference type="ARBA" id="ARBA00022737"/>
    </source>
</evidence>
<gene>
    <name evidence="3" type="ORF">LCGC14_2419160</name>
</gene>
<protein>
    <submittedName>
        <fullName evidence="3">Uncharacterized protein</fullName>
    </submittedName>
</protein>
<dbReference type="InterPro" id="IPR050498">
    <property type="entry name" value="Ycf3"/>
</dbReference>